<dbReference type="PANTHER" id="PTHR30146">
    <property type="entry name" value="LACI-RELATED TRANSCRIPTIONAL REPRESSOR"/>
    <property type="match status" value="1"/>
</dbReference>
<keyword evidence="2 5" id="KW-0238">DNA-binding</keyword>
<dbReference type="GO" id="GO:0000976">
    <property type="term" value="F:transcription cis-regulatory region binding"/>
    <property type="evidence" value="ECO:0007669"/>
    <property type="project" value="TreeGrafter"/>
</dbReference>
<feature type="domain" description="Transcriptional regulator LacI/GalR-like sensor" evidence="4">
    <location>
        <begin position="64"/>
        <end position="225"/>
    </location>
</feature>
<evidence type="ECO:0000313" key="5">
    <source>
        <dbReference type="EMBL" id="MBB3108117.1"/>
    </source>
</evidence>
<organism evidence="5 6">
    <name type="scientific">Paenibacillus phyllosphaerae</name>
    <dbReference type="NCBI Taxonomy" id="274593"/>
    <lineage>
        <taxon>Bacteria</taxon>
        <taxon>Bacillati</taxon>
        <taxon>Bacillota</taxon>
        <taxon>Bacilli</taxon>
        <taxon>Bacillales</taxon>
        <taxon>Paenibacillaceae</taxon>
        <taxon>Paenibacillus</taxon>
    </lineage>
</organism>
<keyword evidence="1" id="KW-0805">Transcription regulation</keyword>
<dbReference type="AlphaFoldDB" id="A0A7W5FKP0"/>
<evidence type="ECO:0000256" key="1">
    <source>
        <dbReference type="ARBA" id="ARBA00023015"/>
    </source>
</evidence>
<comment type="caution">
    <text evidence="5">The sequence shown here is derived from an EMBL/GenBank/DDBJ whole genome shotgun (WGS) entry which is preliminary data.</text>
</comment>
<dbReference type="InterPro" id="IPR046335">
    <property type="entry name" value="LacI/GalR-like_sensor"/>
</dbReference>
<evidence type="ECO:0000256" key="2">
    <source>
        <dbReference type="ARBA" id="ARBA00023125"/>
    </source>
</evidence>
<dbReference type="RefSeq" id="WP_183595913.1">
    <property type="nucleotide sequence ID" value="NZ_JACHXK010000001.1"/>
</dbReference>
<reference evidence="5 6" key="1">
    <citation type="submission" date="2020-08" db="EMBL/GenBank/DDBJ databases">
        <title>Genomic Encyclopedia of Type Strains, Phase III (KMG-III): the genomes of soil and plant-associated and newly described type strains.</title>
        <authorList>
            <person name="Whitman W."/>
        </authorList>
    </citation>
    <scope>NUCLEOTIDE SEQUENCE [LARGE SCALE GENOMIC DNA]</scope>
    <source>
        <strain evidence="5 6">CECT 5862</strain>
    </source>
</reference>
<dbReference type="Pfam" id="PF13377">
    <property type="entry name" value="Peripla_BP_3"/>
    <property type="match status" value="1"/>
</dbReference>
<proteinExistence type="predicted"/>
<dbReference type="GO" id="GO:0003700">
    <property type="term" value="F:DNA-binding transcription factor activity"/>
    <property type="evidence" value="ECO:0007669"/>
    <property type="project" value="TreeGrafter"/>
</dbReference>
<gene>
    <name evidence="5" type="ORF">FHS18_000145</name>
</gene>
<dbReference type="PANTHER" id="PTHR30146:SF109">
    <property type="entry name" value="HTH-TYPE TRANSCRIPTIONAL REGULATOR GALS"/>
    <property type="match status" value="1"/>
</dbReference>
<dbReference type="SUPFAM" id="SSF53822">
    <property type="entry name" value="Periplasmic binding protein-like I"/>
    <property type="match status" value="1"/>
</dbReference>
<sequence>METFHRYRIDAILIFGDRDDRGHSAYTALSEKSTIPIVVYGAAGSPPFSTIDVNRGQAIRLALRHLAELGHRQIAYIGETNDDDPMQTVKIKAYLDEASQLGLPVNRNIVLSLNGLKFHDGFLATRSMLDWNNPPTAVISGGIDLTQGILRAIAERGLRVPEDIAVVSYDNLPQMEVTEIPTTTVGVAISTITSVIAAIVFDLIHHPEAIKNVFLEPELVIRASTALK</sequence>
<accession>A0A7W5FKP0</accession>
<name>A0A7W5FKP0_9BACL</name>
<dbReference type="Gene3D" id="3.40.50.2300">
    <property type="match status" value="2"/>
</dbReference>
<keyword evidence="3" id="KW-0804">Transcription</keyword>
<dbReference type="InterPro" id="IPR028082">
    <property type="entry name" value="Peripla_BP_I"/>
</dbReference>
<evidence type="ECO:0000259" key="4">
    <source>
        <dbReference type="Pfam" id="PF13377"/>
    </source>
</evidence>
<keyword evidence="6" id="KW-1185">Reference proteome</keyword>
<dbReference type="Proteomes" id="UP000570361">
    <property type="component" value="Unassembled WGS sequence"/>
</dbReference>
<dbReference type="EMBL" id="JACHXK010000001">
    <property type="protein sequence ID" value="MBB3108117.1"/>
    <property type="molecule type" value="Genomic_DNA"/>
</dbReference>
<protein>
    <submittedName>
        <fullName evidence="5">DNA-binding LacI/PurR family transcriptional regulator</fullName>
    </submittedName>
</protein>
<evidence type="ECO:0000256" key="3">
    <source>
        <dbReference type="ARBA" id="ARBA00023163"/>
    </source>
</evidence>
<evidence type="ECO:0000313" key="6">
    <source>
        <dbReference type="Proteomes" id="UP000570361"/>
    </source>
</evidence>